<comment type="caution">
    <text evidence="3">The sequence shown here is derived from an EMBL/GenBank/DDBJ whole genome shotgun (WGS) entry which is preliminary data.</text>
</comment>
<feature type="transmembrane region" description="Helical" evidence="1">
    <location>
        <begin position="32"/>
        <end position="55"/>
    </location>
</feature>
<feature type="domain" description="DUF2489" evidence="2">
    <location>
        <begin position="44"/>
        <end position="174"/>
    </location>
</feature>
<protein>
    <submittedName>
        <fullName evidence="3">DUF2489 domain-containing protein</fullName>
    </submittedName>
</protein>
<proteinExistence type="predicted"/>
<gene>
    <name evidence="3" type="ORF">DAY19_00850</name>
</gene>
<dbReference type="Pfam" id="PF10675">
    <property type="entry name" value="DUF2489"/>
    <property type="match status" value="1"/>
</dbReference>
<keyword evidence="4" id="KW-1185">Reference proteome</keyword>
<organism evidence="3 4">
    <name type="scientific">Halobacteriovorax vibrionivorans</name>
    <dbReference type="NCBI Taxonomy" id="2152716"/>
    <lineage>
        <taxon>Bacteria</taxon>
        <taxon>Pseudomonadati</taxon>
        <taxon>Bdellovibrionota</taxon>
        <taxon>Bacteriovoracia</taxon>
        <taxon>Bacteriovoracales</taxon>
        <taxon>Halobacteriovoraceae</taxon>
        <taxon>Halobacteriovorax</taxon>
    </lineage>
</organism>
<evidence type="ECO:0000313" key="3">
    <source>
        <dbReference type="EMBL" id="RZF22348.1"/>
    </source>
</evidence>
<reference evidence="4" key="1">
    <citation type="journal article" date="2019" name="Int. J. Syst. Evol. Microbiol.">
        <title>Halobacteriovorax valvorus sp. nov., a novel prokaryotic predator isolated from coastal seawater of China.</title>
        <authorList>
            <person name="Chen M.-X."/>
        </authorList>
    </citation>
    <scope>NUCLEOTIDE SEQUENCE [LARGE SCALE GENOMIC DNA]</scope>
    <source>
        <strain evidence="4">BL9</strain>
    </source>
</reference>
<dbReference type="Proteomes" id="UP000443582">
    <property type="component" value="Unassembled WGS sequence"/>
</dbReference>
<keyword evidence="1" id="KW-1133">Transmembrane helix</keyword>
<accession>A0ABY0IHC4</accession>
<keyword evidence="1" id="KW-0472">Membrane</keyword>
<sequence length="181" mass="21681">MKLLWELIHQNLHICRNSQYKKLMFEMTQDQFTIAFIILSVLIFILSIGVGFFYIKLKEETRKRIAEHDKMEAREKERQAFVRDSLITIARAFVQKQCEASEACIRIRMLIDRVDFVENTDFPVIFSMYEEIKHFDTHQARKDLSKQERFNQDKQRFAIEDKHMDNLVIECEKLITNLSAN</sequence>
<evidence type="ECO:0000256" key="1">
    <source>
        <dbReference type="SAM" id="Phobius"/>
    </source>
</evidence>
<keyword evidence="1" id="KW-0812">Transmembrane</keyword>
<dbReference type="InterPro" id="IPR019617">
    <property type="entry name" value="DUF2489"/>
</dbReference>
<evidence type="ECO:0000259" key="2">
    <source>
        <dbReference type="Pfam" id="PF10675"/>
    </source>
</evidence>
<evidence type="ECO:0000313" key="4">
    <source>
        <dbReference type="Proteomes" id="UP000443582"/>
    </source>
</evidence>
<dbReference type="EMBL" id="QDKL01000001">
    <property type="protein sequence ID" value="RZF22348.1"/>
    <property type="molecule type" value="Genomic_DNA"/>
</dbReference>
<name>A0ABY0IHC4_9BACT</name>